<gene>
    <name evidence="5" type="ORF">7F13_25</name>
</gene>
<name>A0A2H4JD28_9CAUD</name>
<evidence type="ECO:0008006" key="6">
    <source>
        <dbReference type="Google" id="ProtNLM"/>
    </source>
</evidence>
<feature type="domain" description="Resolvase/invertase-type recombinase catalytic" evidence="3">
    <location>
        <begin position="6"/>
        <end position="151"/>
    </location>
</feature>
<dbReference type="GO" id="GO:0003677">
    <property type="term" value="F:DNA binding"/>
    <property type="evidence" value="ECO:0007669"/>
    <property type="project" value="UniProtKB-KW"/>
</dbReference>
<dbReference type="InterPro" id="IPR006119">
    <property type="entry name" value="Resolv_N"/>
</dbReference>
<sequence>MYYERSYLRSCQVSSYEQATEGYSIHEQERKLKAFCEVQNWNEFKVFTDAGVSGGSMNRPALKRIMDNLEYYDLVLVYKLDRLTRNVKDLLEMLETFEKYNVAFKSATEVFDTTTAIGKLFITMVGAMAEWERATIRERALFGSRAAVREGNYIREAPFCYDNVDGKLVPNEHKWVIDYLVEQFKHGVSGNEIARQMNLKKINVPKVKKWNRTSIIRLMKNPVLRGHTKYGDMYIENTHEPVLSESDYKRIIDIIENKTHRSKVKHHAIFRGVLTCPQCHNKLHLYAGKITDKKGYSYEVRRYKCDTCSKDKNVQTISFNESEVEDKFIELLKTYDMNKFKVDIVEESTPKVDYDIDKIMKQREKLTRSWSLGYIEDDEYFSLMDETKEILDKVERAGVEIESTQTVTNEQLNMIDSILIKGWSKLNVEQKEELILSTVKEIVFDFVPRKDNENGKVNTLDIREITFKF</sequence>
<feature type="domain" description="Recombinase" evidence="4">
    <location>
        <begin position="158"/>
        <end position="261"/>
    </location>
</feature>
<dbReference type="Gene3D" id="3.40.50.1390">
    <property type="entry name" value="Resolvase, N-terminal catalytic domain"/>
    <property type="match status" value="1"/>
</dbReference>
<dbReference type="SMART" id="SM00857">
    <property type="entry name" value="Resolvase"/>
    <property type="match status" value="1"/>
</dbReference>
<evidence type="ECO:0000256" key="1">
    <source>
        <dbReference type="ARBA" id="ARBA00023125"/>
    </source>
</evidence>
<proteinExistence type="predicted"/>
<organism evidence="5">
    <name type="scientific">uncultured Caudovirales phage</name>
    <dbReference type="NCBI Taxonomy" id="2100421"/>
    <lineage>
        <taxon>Viruses</taxon>
        <taxon>Duplodnaviria</taxon>
        <taxon>Heunggongvirae</taxon>
        <taxon>Uroviricota</taxon>
        <taxon>Caudoviricetes</taxon>
        <taxon>Peduoviridae</taxon>
        <taxon>Maltschvirus</taxon>
        <taxon>Maltschvirus maltsch</taxon>
    </lineage>
</organism>
<evidence type="ECO:0000256" key="2">
    <source>
        <dbReference type="ARBA" id="ARBA00023172"/>
    </source>
</evidence>
<dbReference type="InterPro" id="IPR050639">
    <property type="entry name" value="SSR_resolvase"/>
</dbReference>
<reference evidence="5" key="1">
    <citation type="submission" date="2017-06" db="EMBL/GenBank/DDBJ databases">
        <title>Novel phages from South African skin metaviromes.</title>
        <authorList>
            <person name="van Zyl L.J."/>
            <person name="Abrahams Y."/>
            <person name="Stander E.A."/>
            <person name="Kirby B.M."/>
            <person name="Clavaud C."/>
            <person name="Farcet C."/>
            <person name="Breton L."/>
            <person name="Trindade M.I."/>
        </authorList>
    </citation>
    <scope>NUCLEOTIDE SEQUENCE</scope>
</reference>
<dbReference type="PROSITE" id="PS51737">
    <property type="entry name" value="RECOMBINASE_DNA_BIND"/>
    <property type="match status" value="1"/>
</dbReference>
<accession>A0A2H4JD28</accession>
<dbReference type="SUPFAM" id="SSF53041">
    <property type="entry name" value="Resolvase-like"/>
    <property type="match status" value="1"/>
</dbReference>
<evidence type="ECO:0000259" key="3">
    <source>
        <dbReference type="PROSITE" id="PS51736"/>
    </source>
</evidence>
<dbReference type="InterPro" id="IPR038109">
    <property type="entry name" value="DNA_bind_recomb_sf"/>
</dbReference>
<dbReference type="InterPro" id="IPR011109">
    <property type="entry name" value="DNA_bind_recombinase_dom"/>
</dbReference>
<dbReference type="EMBL" id="MF417958">
    <property type="protein sequence ID" value="ASN72539.1"/>
    <property type="molecule type" value="Genomic_DNA"/>
</dbReference>
<dbReference type="PROSITE" id="PS51736">
    <property type="entry name" value="RECOMBINASES_3"/>
    <property type="match status" value="1"/>
</dbReference>
<dbReference type="Gene3D" id="3.90.1750.20">
    <property type="entry name" value="Putative Large Serine Recombinase, Chain B, Domain 2"/>
    <property type="match status" value="1"/>
</dbReference>
<protein>
    <recommendedName>
        <fullName evidence="6">Recombinase family protein</fullName>
    </recommendedName>
</protein>
<dbReference type="GO" id="GO:0000150">
    <property type="term" value="F:DNA strand exchange activity"/>
    <property type="evidence" value="ECO:0007669"/>
    <property type="project" value="InterPro"/>
</dbReference>
<keyword evidence="2" id="KW-0233">DNA recombination</keyword>
<evidence type="ECO:0000313" key="5">
    <source>
        <dbReference type="EMBL" id="ASN72539.1"/>
    </source>
</evidence>
<dbReference type="PANTHER" id="PTHR30461">
    <property type="entry name" value="DNA-INVERTASE FROM LAMBDOID PROPHAGE"/>
    <property type="match status" value="1"/>
</dbReference>
<dbReference type="Pfam" id="PF07508">
    <property type="entry name" value="Recombinase"/>
    <property type="match status" value="1"/>
</dbReference>
<dbReference type="CDD" id="cd03768">
    <property type="entry name" value="SR_ResInv"/>
    <property type="match status" value="1"/>
</dbReference>
<dbReference type="InterPro" id="IPR036162">
    <property type="entry name" value="Resolvase-like_N_sf"/>
</dbReference>
<dbReference type="PANTHER" id="PTHR30461:SF2">
    <property type="entry name" value="SERINE RECOMBINASE PINE-RELATED"/>
    <property type="match status" value="1"/>
</dbReference>
<evidence type="ECO:0000259" key="4">
    <source>
        <dbReference type="PROSITE" id="PS51737"/>
    </source>
</evidence>
<dbReference type="Pfam" id="PF00239">
    <property type="entry name" value="Resolvase"/>
    <property type="match status" value="1"/>
</dbReference>
<keyword evidence="1" id="KW-0238">DNA-binding</keyword>